<protein>
    <submittedName>
        <fullName evidence="2">Uncharacterized protein</fullName>
    </submittedName>
</protein>
<feature type="compositionally biased region" description="Low complexity" evidence="1">
    <location>
        <begin position="1"/>
        <end position="32"/>
    </location>
</feature>
<sequence>MAIEAVTPNPATVPTAPADAPSSTASNTSASDAMKKVDPNSEKEVLNAAVEAFLPSMVSNTLMLNNTLFNFAKDAIAEGDQE</sequence>
<organism evidence="2">
    <name type="scientific">Rhizobium leguminosarum</name>
    <dbReference type="NCBI Taxonomy" id="384"/>
    <lineage>
        <taxon>Bacteria</taxon>
        <taxon>Pseudomonadati</taxon>
        <taxon>Pseudomonadota</taxon>
        <taxon>Alphaproteobacteria</taxon>
        <taxon>Hyphomicrobiales</taxon>
        <taxon>Rhizobiaceae</taxon>
        <taxon>Rhizobium/Agrobacterium group</taxon>
        <taxon>Rhizobium</taxon>
    </lineage>
</organism>
<accession>A0A179BZR2</accession>
<feature type="region of interest" description="Disordered" evidence="1">
    <location>
        <begin position="1"/>
        <end position="41"/>
    </location>
</feature>
<reference evidence="2" key="1">
    <citation type="submission" date="2016-04" db="EMBL/GenBank/DDBJ databases">
        <title>Fast-growing isolate from the root nodules of Vavilovia formosa.</title>
        <authorList>
            <person name="Kimeklis A."/>
            <person name="Safronova V."/>
            <person name="Belimov A."/>
            <person name="Andronov E."/>
        </authorList>
    </citation>
    <scope>NUCLEOTIDE SEQUENCE [LARGE SCALE GENOMIC DNA]</scope>
    <source>
        <strain evidence="2">Vaf-46</strain>
    </source>
</reference>
<proteinExistence type="predicted"/>
<evidence type="ECO:0000256" key="1">
    <source>
        <dbReference type="SAM" id="MobiDB-lite"/>
    </source>
</evidence>
<comment type="caution">
    <text evidence="2">The sequence shown here is derived from an EMBL/GenBank/DDBJ whole genome shotgun (WGS) entry which is preliminary data.</text>
</comment>
<name>A0A179BZR2_RHILE</name>
<dbReference type="EMBL" id="LWBS01000020">
    <property type="protein sequence ID" value="OAP97029.1"/>
    <property type="molecule type" value="Genomic_DNA"/>
</dbReference>
<evidence type="ECO:0000313" key="2">
    <source>
        <dbReference type="EMBL" id="OAP97029.1"/>
    </source>
</evidence>
<gene>
    <name evidence="2" type="ORF">A4U53_37300</name>
</gene>
<dbReference type="AlphaFoldDB" id="A0A179BZR2"/>